<feature type="region of interest" description="Disordered" evidence="1">
    <location>
        <begin position="70"/>
        <end position="123"/>
    </location>
</feature>
<protein>
    <submittedName>
        <fullName evidence="3">Btz domain-containing protein</fullName>
    </submittedName>
</protein>
<accession>A0A0N5AGL0</accession>
<dbReference type="WBParaSite" id="SMUV_0000346801-mRNA-1">
    <property type="protein sequence ID" value="SMUV_0000346801-mRNA-1"/>
    <property type="gene ID" value="SMUV_0000346801"/>
</dbReference>
<dbReference type="GO" id="GO:0031533">
    <property type="term" value="C:mRNA capping enzyme complex"/>
    <property type="evidence" value="ECO:0007669"/>
    <property type="project" value="InterPro"/>
</dbReference>
<evidence type="ECO:0000313" key="3">
    <source>
        <dbReference type="WBParaSite" id="SMUV_0000346801-mRNA-1"/>
    </source>
</evidence>
<dbReference type="AlphaFoldDB" id="A0A0N5AGL0"/>
<proteinExistence type="predicted"/>
<dbReference type="GO" id="GO:0003723">
    <property type="term" value="F:RNA binding"/>
    <property type="evidence" value="ECO:0007669"/>
    <property type="project" value="InterPro"/>
</dbReference>
<name>A0A0N5AGL0_9BILA</name>
<reference evidence="3" key="1">
    <citation type="submission" date="2017-02" db="UniProtKB">
        <authorList>
            <consortium name="WormBaseParasite"/>
        </authorList>
    </citation>
    <scope>IDENTIFICATION</scope>
</reference>
<evidence type="ECO:0000313" key="2">
    <source>
        <dbReference type="Proteomes" id="UP000046393"/>
    </source>
</evidence>
<dbReference type="GO" id="GO:0106005">
    <property type="term" value="P:RNA 5'-cap (guanine-N7)-methylation"/>
    <property type="evidence" value="ECO:0007669"/>
    <property type="project" value="InterPro"/>
</dbReference>
<dbReference type="Pfam" id="PF15320">
    <property type="entry name" value="RAM"/>
    <property type="match status" value="1"/>
</dbReference>
<dbReference type="Proteomes" id="UP000046393">
    <property type="component" value="Unplaced"/>
</dbReference>
<organism evidence="2 3">
    <name type="scientific">Syphacia muris</name>
    <dbReference type="NCBI Taxonomy" id="451379"/>
    <lineage>
        <taxon>Eukaryota</taxon>
        <taxon>Metazoa</taxon>
        <taxon>Ecdysozoa</taxon>
        <taxon>Nematoda</taxon>
        <taxon>Chromadorea</taxon>
        <taxon>Rhabditida</taxon>
        <taxon>Spirurina</taxon>
        <taxon>Oxyuridomorpha</taxon>
        <taxon>Oxyuroidea</taxon>
        <taxon>Oxyuridae</taxon>
        <taxon>Syphacia</taxon>
    </lineage>
</organism>
<keyword evidence="2" id="KW-1185">Reference proteome</keyword>
<evidence type="ECO:0000256" key="1">
    <source>
        <dbReference type="SAM" id="MobiDB-lite"/>
    </source>
</evidence>
<dbReference type="InterPro" id="IPR028271">
    <property type="entry name" value="RAMAC"/>
</dbReference>
<sequence length="123" mass="14612">MSEGQETKKGKFDFDEYVKTSSEKDLDAMSASRFSMRDPHYSEMSKGFPKVIVVYPWSLPTVFLKRQRPHSAGCSFDSGNRFRSSEERGQRFHDNRGRFHDERERDNRGFNYKRRKPDTFRNS</sequence>
<feature type="compositionally biased region" description="Basic and acidic residues" evidence="1">
    <location>
        <begin position="83"/>
        <end position="108"/>
    </location>
</feature>